<evidence type="ECO:0000256" key="2">
    <source>
        <dbReference type="SAM" id="MobiDB-lite"/>
    </source>
</evidence>
<feature type="region of interest" description="Disordered" evidence="2">
    <location>
        <begin position="1"/>
        <end position="28"/>
    </location>
</feature>
<proteinExistence type="predicted"/>
<dbReference type="PANTHER" id="PTHR15462">
    <property type="entry name" value="SERINE PROTEASE"/>
    <property type="match status" value="1"/>
</dbReference>
<gene>
    <name evidence="3" type="ORF">CFN78_22345</name>
</gene>
<organism evidence="3 4">
    <name type="scientific">Amycolatopsis antarctica</name>
    <dbReference type="NCBI Taxonomy" id="1854586"/>
    <lineage>
        <taxon>Bacteria</taxon>
        <taxon>Bacillati</taxon>
        <taxon>Actinomycetota</taxon>
        <taxon>Actinomycetes</taxon>
        <taxon>Pseudonocardiales</taxon>
        <taxon>Pseudonocardiaceae</taxon>
        <taxon>Amycolatopsis</taxon>
    </lineage>
</organism>
<dbReference type="InterPro" id="IPR009003">
    <property type="entry name" value="Peptidase_S1_PA"/>
</dbReference>
<dbReference type="AlphaFoldDB" id="A0A263CY00"/>
<sequence>MAEALPADARFNGQGTRHGTEVTPTKRSAAAVGDAVRANPNPKLGKVFFTLGGSNYVCSGTATRSANADVVTTAGHCLNEGPGAFATNFAFVPAYDNGSRPYGTWTAKRLLTTSGWANTGDFNVDVGFAVMNTDSSGRSLTQVTGAQDIAFNLARGLSYESFGYPAASPYNGQLLWKCADRAGDDQVGGSNDLSIRCSMTGGSSGGGWITGGRLNSVNSFGYTTQPNVMYGPYFGSTIQSVYNQAQNA</sequence>
<dbReference type="OrthoDB" id="5121599at2"/>
<evidence type="ECO:0000256" key="1">
    <source>
        <dbReference type="ARBA" id="ARBA00022729"/>
    </source>
</evidence>
<feature type="compositionally biased region" description="Polar residues" evidence="2">
    <location>
        <begin position="13"/>
        <end position="26"/>
    </location>
</feature>
<dbReference type="InterPro" id="IPR050966">
    <property type="entry name" value="Glutamyl_endopeptidase"/>
</dbReference>
<dbReference type="PANTHER" id="PTHR15462:SF19">
    <property type="entry name" value="PEPTIDASE S1 DOMAIN-CONTAINING PROTEIN"/>
    <property type="match status" value="1"/>
</dbReference>
<comment type="caution">
    <text evidence="3">The sequence shown here is derived from an EMBL/GenBank/DDBJ whole genome shotgun (WGS) entry which is preliminary data.</text>
</comment>
<dbReference type="Gene3D" id="2.40.10.10">
    <property type="entry name" value="Trypsin-like serine proteases"/>
    <property type="match status" value="2"/>
</dbReference>
<protein>
    <recommendedName>
        <fullName evidence="5">Peptidase</fullName>
    </recommendedName>
</protein>
<evidence type="ECO:0000313" key="3">
    <source>
        <dbReference type="EMBL" id="OZM71022.1"/>
    </source>
</evidence>
<dbReference type="Proteomes" id="UP000242444">
    <property type="component" value="Unassembled WGS sequence"/>
</dbReference>
<evidence type="ECO:0008006" key="5">
    <source>
        <dbReference type="Google" id="ProtNLM"/>
    </source>
</evidence>
<dbReference type="EMBL" id="NKYE01000016">
    <property type="protein sequence ID" value="OZM71022.1"/>
    <property type="molecule type" value="Genomic_DNA"/>
</dbReference>
<evidence type="ECO:0000313" key="4">
    <source>
        <dbReference type="Proteomes" id="UP000242444"/>
    </source>
</evidence>
<reference evidence="3 4" key="1">
    <citation type="submission" date="2017-07" db="EMBL/GenBank/DDBJ databases">
        <title>Amycolatopsis antarcticus sp. nov., isolated from the surface of an Antarcticus brown macroalga.</title>
        <authorList>
            <person name="Wang J."/>
            <person name="Leiva S."/>
            <person name="Huang J."/>
            <person name="Huang Y."/>
        </authorList>
    </citation>
    <scope>NUCLEOTIDE SEQUENCE [LARGE SCALE GENOMIC DNA]</scope>
    <source>
        <strain evidence="3 4">AU-G6</strain>
    </source>
</reference>
<dbReference type="InParanoid" id="A0A263CY00"/>
<keyword evidence="1" id="KW-0732">Signal</keyword>
<name>A0A263CY00_9PSEU</name>
<dbReference type="InterPro" id="IPR043504">
    <property type="entry name" value="Peptidase_S1_PA_chymotrypsin"/>
</dbReference>
<dbReference type="SUPFAM" id="SSF50494">
    <property type="entry name" value="Trypsin-like serine proteases"/>
    <property type="match status" value="1"/>
</dbReference>
<keyword evidence="4" id="KW-1185">Reference proteome</keyword>
<accession>A0A263CY00</accession>